<dbReference type="Gene3D" id="3.10.105.10">
    <property type="entry name" value="Dipeptide-binding Protein, Domain 3"/>
    <property type="match status" value="1"/>
</dbReference>
<evidence type="ECO:0000313" key="2">
    <source>
        <dbReference type="EMBL" id="RJN31848.1"/>
    </source>
</evidence>
<reference evidence="2 3" key="1">
    <citation type="submission" date="2018-09" db="EMBL/GenBank/DDBJ databases">
        <title>Nesterenkonia natronophila sp. nov., an alkaliphilic actinobacteriume isolated from a soda lake, and emended description of the genus Nesterenkonia.</title>
        <authorList>
            <person name="Menes R.J."/>
            <person name="Iriarte A."/>
        </authorList>
    </citation>
    <scope>NUCLEOTIDE SEQUENCE [LARGE SCALE GENOMIC DNA]</scope>
    <source>
        <strain evidence="2 3">M8</strain>
    </source>
</reference>
<organism evidence="2 3">
    <name type="scientific">Nesterenkonia natronophila</name>
    <dbReference type="NCBI Taxonomy" id="2174932"/>
    <lineage>
        <taxon>Bacteria</taxon>
        <taxon>Bacillati</taxon>
        <taxon>Actinomycetota</taxon>
        <taxon>Actinomycetes</taxon>
        <taxon>Micrococcales</taxon>
        <taxon>Micrococcaceae</taxon>
        <taxon>Nesterenkonia</taxon>
    </lineage>
</organism>
<feature type="domain" description="Solute-binding protein family 5" evidence="1">
    <location>
        <begin position="125"/>
        <end position="494"/>
    </location>
</feature>
<dbReference type="PANTHER" id="PTHR30290">
    <property type="entry name" value="PERIPLASMIC BINDING COMPONENT OF ABC TRANSPORTER"/>
    <property type="match status" value="1"/>
</dbReference>
<dbReference type="Proteomes" id="UP000266615">
    <property type="component" value="Unassembled WGS sequence"/>
</dbReference>
<dbReference type="InterPro" id="IPR030678">
    <property type="entry name" value="Peptide/Ni-bd"/>
</dbReference>
<dbReference type="Gene3D" id="3.40.190.10">
    <property type="entry name" value="Periplasmic binding protein-like II"/>
    <property type="match status" value="1"/>
</dbReference>
<name>A0A3A4F1Z6_9MICC</name>
<dbReference type="AlphaFoldDB" id="A0A3A4F1Z6"/>
<dbReference type="GO" id="GO:0015833">
    <property type="term" value="P:peptide transport"/>
    <property type="evidence" value="ECO:0007669"/>
    <property type="project" value="TreeGrafter"/>
</dbReference>
<evidence type="ECO:0000313" key="3">
    <source>
        <dbReference type="Proteomes" id="UP000266615"/>
    </source>
</evidence>
<protein>
    <submittedName>
        <fullName evidence="2">ABC transporter substrate-binding protein</fullName>
    </submittedName>
</protein>
<gene>
    <name evidence="2" type="ORF">D3250_06950</name>
</gene>
<dbReference type="GO" id="GO:0043190">
    <property type="term" value="C:ATP-binding cassette (ABC) transporter complex"/>
    <property type="evidence" value="ECO:0007669"/>
    <property type="project" value="InterPro"/>
</dbReference>
<dbReference type="PIRSF" id="PIRSF002741">
    <property type="entry name" value="MppA"/>
    <property type="match status" value="1"/>
</dbReference>
<dbReference type="SUPFAM" id="SSF53850">
    <property type="entry name" value="Periplasmic binding protein-like II"/>
    <property type="match status" value="1"/>
</dbReference>
<evidence type="ECO:0000259" key="1">
    <source>
        <dbReference type="Pfam" id="PF00496"/>
    </source>
</evidence>
<dbReference type="CDD" id="cd00995">
    <property type="entry name" value="PBP2_NikA_DppA_OppA_like"/>
    <property type="match status" value="1"/>
</dbReference>
<dbReference type="InterPro" id="IPR039424">
    <property type="entry name" value="SBP_5"/>
</dbReference>
<dbReference type="Pfam" id="PF00496">
    <property type="entry name" value="SBP_bac_5"/>
    <property type="match status" value="1"/>
</dbReference>
<keyword evidence="3" id="KW-1185">Reference proteome</keyword>
<dbReference type="Gene3D" id="3.90.76.10">
    <property type="entry name" value="Dipeptide-binding Protein, Domain 1"/>
    <property type="match status" value="1"/>
</dbReference>
<dbReference type="GO" id="GO:0042597">
    <property type="term" value="C:periplasmic space"/>
    <property type="evidence" value="ECO:0007669"/>
    <property type="project" value="UniProtKB-ARBA"/>
</dbReference>
<proteinExistence type="predicted"/>
<dbReference type="EMBL" id="QYZP01000002">
    <property type="protein sequence ID" value="RJN31848.1"/>
    <property type="molecule type" value="Genomic_DNA"/>
</dbReference>
<comment type="caution">
    <text evidence="2">The sequence shown here is derived from an EMBL/GenBank/DDBJ whole genome shotgun (WGS) entry which is preliminary data.</text>
</comment>
<dbReference type="InterPro" id="IPR000914">
    <property type="entry name" value="SBP_5_dom"/>
</dbReference>
<dbReference type="GO" id="GO:1904680">
    <property type="term" value="F:peptide transmembrane transporter activity"/>
    <property type="evidence" value="ECO:0007669"/>
    <property type="project" value="TreeGrafter"/>
</dbReference>
<dbReference type="PANTHER" id="PTHR30290:SF83">
    <property type="entry name" value="ABC TRANSPORTER SUBSTRATE-BINDING PROTEIN"/>
    <property type="match status" value="1"/>
</dbReference>
<accession>A0A3A4F1Z6</accession>
<sequence>MHDGPHQPWVLGWCGPLRSAPQLRNEKLIIMNSERVLNPTRRRRGRSAAVVGGSLALALVAASCGNGNGNGNGDAEASEGGGTISTYTCEPQNLQPGNNTENCGSRVLQQLFTGLTEVDYETYEAQPAMATDWQTDDQVQWTFELSDEYTFHNGDPVTAQTFVDTWNWVVDPDNAQATANFHDKFLGYEEVVNGEAEEMEGIRAVDDYTLEIELVEPFGQLPIVLTYNGFYPMPEAAFDDMDAFQQAPIGNGRYQMDGEWVHDAEINMDRYEDWPGEDPGTPDRIEWRIYNDIETAYLDVQAGELDILGEVPPSRIGQIEDDFGENYSQNESSRFVYIGLPTYQDDWEDVDLRRALSMAMDREEINEQIFEGAMTPAYGILPPILPMSRNDACEYCEFEPEQAAELYEEAGGPSEFTMYTDIGTGHNEYVEAIANQWMSNLPVDDITFQSLEFAQYLDLHDSREVTGPYRLGWLLAYPSAQYAMEPLYTTGAASNNAEYSSEEFDEAIREANFADAEDADELYQAAEDHLLEDLPVLPLFFQDYFIVHTDRVDNVYSDLSSYVRVEDVTVDED</sequence>